<reference evidence="9 10" key="1">
    <citation type="journal article" date="2012" name="Science">
        <title>The Paleozoic origin of enzymatic lignin decomposition reconstructed from 31 fungal genomes.</title>
        <authorList>
            <person name="Floudas D."/>
            <person name="Binder M."/>
            <person name="Riley R."/>
            <person name="Barry K."/>
            <person name="Blanchette R.A."/>
            <person name="Henrissat B."/>
            <person name="Martinez A.T."/>
            <person name="Otillar R."/>
            <person name="Spatafora J.W."/>
            <person name="Yadav J.S."/>
            <person name="Aerts A."/>
            <person name="Benoit I."/>
            <person name="Boyd A."/>
            <person name="Carlson A."/>
            <person name="Copeland A."/>
            <person name="Coutinho P.M."/>
            <person name="de Vries R.P."/>
            <person name="Ferreira P."/>
            <person name="Findley K."/>
            <person name="Foster B."/>
            <person name="Gaskell J."/>
            <person name="Glotzer D."/>
            <person name="Gorecki P."/>
            <person name="Heitman J."/>
            <person name="Hesse C."/>
            <person name="Hori C."/>
            <person name="Igarashi K."/>
            <person name="Jurgens J.A."/>
            <person name="Kallen N."/>
            <person name="Kersten P."/>
            <person name="Kohler A."/>
            <person name="Kuees U."/>
            <person name="Kumar T.K.A."/>
            <person name="Kuo A."/>
            <person name="LaButti K."/>
            <person name="Larrondo L.F."/>
            <person name="Lindquist E."/>
            <person name="Ling A."/>
            <person name="Lombard V."/>
            <person name="Lucas S."/>
            <person name="Lundell T."/>
            <person name="Martin R."/>
            <person name="McLaughlin D.J."/>
            <person name="Morgenstern I."/>
            <person name="Morin E."/>
            <person name="Murat C."/>
            <person name="Nagy L.G."/>
            <person name="Nolan M."/>
            <person name="Ohm R.A."/>
            <person name="Patyshakuliyeva A."/>
            <person name="Rokas A."/>
            <person name="Ruiz-Duenas F.J."/>
            <person name="Sabat G."/>
            <person name="Salamov A."/>
            <person name="Samejima M."/>
            <person name="Schmutz J."/>
            <person name="Slot J.C."/>
            <person name="St John F."/>
            <person name="Stenlid J."/>
            <person name="Sun H."/>
            <person name="Sun S."/>
            <person name="Syed K."/>
            <person name="Tsang A."/>
            <person name="Wiebenga A."/>
            <person name="Young D."/>
            <person name="Pisabarro A."/>
            <person name="Eastwood D.C."/>
            <person name="Martin F."/>
            <person name="Cullen D."/>
            <person name="Grigoriev I.V."/>
            <person name="Hibbett D.S."/>
        </authorList>
    </citation>
    <scope>NUCLEOTIDE SEQUENCE [LARGE SCALE GENOMIC DNA]</scope>
    <source>
        <strain evidence="9 10">DJM-731 SS1</strain>
    </source>
</reference>
<evidence type="ECO:0000256" key="6">
    <source>
        <dbReference type="ARBA" id="ARBA00023049"/>
    </source>
</evidence>
<feature type="domain" description="Peptidase M48" evidence="8">
    <location>
        <begin position="363"/>
        <end position="561"/>
    </location>
</feature>
<comment type="cofactor">
    <cofactor evidence="1">
        <name>Zn(2+)</name>
        <dbReference type="ChEBI" id="CHEBI:29105"/>
    </cofactor>
</comment>
<feature type="compositionally biased region" description="Pro residues" evidence="7">
    <location>
        <begin position="615"/>
        <end position="631"/>
    </location>
</feature>
<dbReference type="EMBL" id="JH795857">
    <property type="protein sequence ID" value="EJU05000.1"/>
    <property type="molecule type" value="Genomic_DNA"/>
</dbReference>
<dbReference type="GO" id="GO:0005743">
    <property type="term" value="C:mitochondrial inner membrane"/>
    <property type="evidence" value="ECO:0007669"/>
    <property type="project" value="TreeGrafter"/>
</dbReference>
<proteinExistence type="predicted"/>
<keyword evidence="3" id="KW-0479">Metal-binding</keyword>
<name>M5G9P3_DACPD</name>
<evidence type="ECO:0000256" key="5">
    <source>
        <dbReference type="ARBA" id="ARBA00022833"/>
    </source>
</evidence>
<dbReference type="RefSeq" id="XP_040631894.1">
    <property type="nucleotide sequence ID" value="XM_040776171.1"/>
</dbReference>
<feature type="compositionally biased region" description="Basic and acidic residues" evidence="7">
    <location>
        <begin position="638"/>
        <end position="653"/>
    </location>
</feature>
<dbReference type="InterPro" id="IPR001915">
    <property type="entry name" value="Peptidase_M48"/>
</dbReference>
<evidence type="ECO:0000313" key="9">
    <source>
        <dbReference type="EMBL" id="EJU05000.1"/>
    </source>
</evidence>
<keyword evidence="2" id="KW-0645">Protease</keyword>
<gene>
    <name evidence="9" type="ORF">DACRYDRAFT_76019</name>
</gene>
<protein>
    <recommendedName>
        <fullName evidence="8">Peptidase M48 domain-containing protein</fullName>
    </recommendedName>
</protein>
<evidence type="ECO:0000256" key="3">
    <source>
        <dbReference type="ARBA" id="ARBA00022723"/>
    </source>
</evidence>
<keyword evidence="10" id="KW-1185">Reference proteome</keyword>
<dbReference type="Proteomes" id="UP000030653">
    <property type="component" value="Unassembled WGS sequence"/>
</dbReference>
<dbReference type="AlphaFoldDB" id="M5G9P3"/>
<accession>M5G9P3</accession>
<feature type="region of interest" description="Disordered" evidence="7">
    <location>
        <begin position="569"/>
        <end position="590"/>
    </location>
</feature>
<evidence type="ECO:0000256" key="1">
    <source>
        <dbReference type="ARBA" id="ARBA00001947"/>
    </source>
</evidence>
<feature type="compositionally biased region" description="Low complexity" evidence="7">
    <location>
        <begin position="603"/>
        <end position="614"/>
    </location>
</feature>
<evidence type="ECO:0000256" key="2">
    <source>
        <dbReference type="ARBA" id="ARBA00022670"/>
    </source>
</evidence>
<feature type="compositionally biased region" description="Low complexity" evidence="7">
    <location>
        <begin position="286"/>
        <end position="296"/>
    </location>
</feature>
<dbReference type="HOGENOM" id="CLU_419777_0_0_1"/>
<dbReference type="STRING" id="1858805.M5G9P3"/>
<dbReference type="PANTHER" id="PTHR22726">
    <property type="entry name" value="METALLOENDOPEPTIDASE OMA1"/>
    <property type="match status" value="1"/>
</dbReference>
<feature type="compositionally biased region" description="Low complexity" evidence="7">
    <location>
        <begin position="576"/>
        <end position="590"/>
    </location>
</feature>
<feature type="region of interest" description="Disordered" evidence="7">
    <location>
        <begin position="603"/>
        <end position="653"/>
    </location>
</feature>
<organism evidence="9 10">
    <name type="scientific">Dacryopinax primogenitus (strain DJM 731)</name>
    <name type="common">Brown rot fungus</name>
    <dbReference type="NCBI Taxonomy" id="1858805"/>
    <lineage>
        <taxon>Eukaryota</taxon>
        <taxon>Fungi</taxon>
        <taxon>Dikarya</taxon>
        <taxon>Basidiomycota</taxon>
        <taxon>Agaricomycotina</taxon>
        <taxon>Dacrymycetes</taxon>
        <taxon>Dacrymycetales</taxon>
        <taxon>Dacrymycetaceae</taxon>
        <taxon>Dacryopinax</taxon>
    </lineage>
</organism>
<dbReference type="GO" id="GO:0046872">
    <property type="term" value="F:metal ion binding"/>
    <property type="evidence" value="ECO:0007669"/>
    <property type="project" value="UniProtKB-KW"/>
</dbReference>
<feature type="compositionally biased region" description="Basic and acidic residues" evidence="7">
    <location>
        <begin position="334"/>
        <end position="346"/>
    </location>
</feature>
<dbReference type="Pfam" id="PF01435">
    <property type="entry name" value="Peptidase_M48"/>
    <property type="match status" value="1"/>
</dbReference>
<dbReference type="GO" id="GO:0006515">
    <property type="term" value="P:protein quality control for misfolded or incompletely synthesized proteins"/>
    <property type="evidence" value="ECO:0007669"/>
    <property type="project" value="TreeGrafter"/>
</dbReference>
<dbReference type="GO" id="GO:0034982">
    <property type="term" value="P:mitochondrial protein processing"/>
    <property type="evidence" value="ECO:0007669"/>
    <property type="project" value="TreeGrafter"/>
</dbReference>
<dbReference type="GeneID" id="63691233"/>
<dbReference type="InterPro" id="IPR051156">
    <property type="entry name" value="Mito/Outer_Membr_Metalloprot"/>
</dbReference>
<feature type="region of interest" description="Disordered" evidence="7">
    <location>
        <begin position="286"/>
        <end position="359"/>
    </location>
</feature>
<keyword evidence="5" id="KW-0862">Zinc</keyword>
<evidence type="ECO:0000256" key="7">
    <source>
        <dbReference type="SAM" id="MobiDB-lite"/>
    </source>
</evidence>
<dbReference type="OrthoDB" id="7464992at2759"/>
<dbReference type="GO" id="GO:0004222">
    <property type="term" value="F:metalloendopeptidase activity"/>
    <property type="evidence" value="ECO:0007669"/>
    <property type="project" value="InterPro"/>
</dbReference>
<keyword evidence="4" id="KW-0378">Hydrolase</keyword>
<keyword evidence="6" id="KW-0482">Metalloprotease</keyword>
<evidence type="ECO:0000313" key="10">
    <source>
        <dbReference type="Proteomes" id="UP000030653"/>
    </source>
</evidence>
<evidence type="ECO:0000259" key="8">
    <source>
        <dbReference type="Pfam" id="PF01435"/>
    </source>
</evidence>
<sequence>MPLTQPNNPYYTSALASLSYSVARTRPCLPRRLHSVSTPLLANSVRSISSSSRALIPPRRLHLTTKDLLVGSGLQLTGKVAWDSQRKYASALVLRVEGSSRWFHASGVQRAPPLLFWLVALLKSSAALNTVSTVARLTLSILPWAWFRERIATRAIRIAQEHPEVITHPRWAGIVSQNARWLGFLRWSVGILAITPVALIAVTCIASTERTPISGRWRMIMLSPEEEEKIHADLRGYGWYTSVLKQMTDASPTGSMPRILNPSDWRWRWVEETLRRLEAGINILPASASDPPSAAAEKYYSSSHTGPVPPPAKYPLLPRPRISQLVHSLPPSLDTHEPATEHRRAQDPPGHAHHLSPHAQLGPPYNVLIVDKPECNALSHGYGPAGAGGIVLYTGFLEEILRHAPTPPRTQNQNQNQTQSLWTSLLHTLSPPSPAPRTSPTQSQTEDLAVVLAHELSHLILSHHLESLSSSLIVTPTLLSMVGDVGRTLIFPLTMFFGPFLNDAVGRMVRVGRERVERKQAECTTRVLEVEADAVSARLLAYAGYDPRCAIRFWESRLGSDDLSCSGGVGQGAGGEAQPESGASADCGPNTIPSAIASAIASASAFPPSSTPSSTPIPNPSQHPLPLPGQPRPAKTRVRGERPPAERGETGGA</sequence>
<dbReference type="PANTHER" id="PTHR22726:SF18">
    <property type="entry name" value="PEPTIDASE M48 DOMAIN-CONTAINING PROTEIN"/>
    <property type="match status" value="1"/>
</dbReference>
<evidence type="ECO:0000256" key="4">
    <source>
        <dbReference type="ARBA" id="ARBA00022801"/>
    </source>
</evidence>